<organism evidence="2 3">
    <name type="scientific">Komagataeibacter europaeus NBRC 3261</name>
    <dbReference type="NCBI Taxonomy" id="1234669"/>
    <lineage>
        <taxon>Bacteria</taxon>
        <taxon>Pseudomonadati</taxon>
        <taxon>Pseudomonadota</taxon>
        <taxon>Alphaproteobacteria</taxon>
        <taxon>Acetobacterales</taxon>
        <taxon>Acetobacteraceae</taxon>
        <taxon>Komagataeibacter</taxon>
    </lineage>
</organism>
<comment type="caution">
    <text evidence="2">The sequence shown here is derived from an EMBL/GenBank/DDBJ whole genome shotgun (WGS) entry which is preliminary data.</text>
</comment>
<dbReference type="GO" id="GO:0043190">
    <property type="term" value="C:ATP-binding cassette (ABC) transporter complex"/>
    <property type="evidence" value="ECO:0007669"/>
    <property type="project" value="InterPro"/>
</dbReference>
<dbReference type="AlphaFoldDB" id="A0A0D6PW88"/>
<feature type="domain" description="ABC-type glycine betaine transport system substrate-binding" evidence="1">
    <location>
        <begin position="3"/>
        <end position="244"/>
    </location>
</feature>
<gene>
    <name evidence="2" type="ORF">Geu3261_0018_022</name>
</gene>
<name>A0A0D6PW88_KOMEU</name>
<accession>A0A0D6PW88</accession>
<evidence type="ECO:0000313" key="3">
    <source>
        <dbReference type="Proteomes" id="UP000032675"/>
    </source>
</evidence>
<dbReference type="EMBL" id="BANI01000018">
    <property type="protein sequence ID" value="GAN95283.1"/>
    <property type="molecule type" value="Genomic_DNA"/>
</dbReference>
<dbReference type="SUPFAM" id="SSF53850">
    <property type="entry name" value="Periplasmic binding protein-like II"/>
    <property type="match status" value="1"/>
</dbReference>
<dbReference type="Proteomes" id="UP000032675">
    <property type="component" value="Unassembled WGS sequence"/>
</dbReference>
<evidence type="ECO:0000313" key="2">
    <source>
        <dbReference type="EMBL" id="GAN95283.1"/>
    </source>
</evidence>
<evidence type="ECO:0000259" key="1">
    <source>
        <dbReference type="Pfam" id="PF04069"/>
    </source>
</evidence>
<sequence>MTTVTLGHLDNTLQQASAAAVARVLEAYELEIEYVVAARAKMVEHMRRGDVDLFVSAWLPDVDAAFLAPDLGMEAFGQLYRPAFGWCVPEAAATGITSVAQLAGEGCPIGREIVTPESILDRVRQVVAAYNLTEAGYTIASRPDAEAYDHAAHILAGGLPEIIPTWQPSFLHYGQRLVQLDDPKGAFGAEQDARILLRSAVRADMDQDLLDELDELTLGNKVVSALDHAMRFDGMSADEAAEAWQRGKLLPR</sequence>
<dbReference type="InterPro" id="IPR007210">
    <property type="entry name" value="ABC_Gly_betaine_transp_sub-bd"/>
</dbReference>
<dbReference type="Gene3D" id="3.40.190.100">
    <property type="entry name" value="Glycine betaine-binding periplasmic protein, domain 2"/>
    <property type="match status" value="1"/>
</dbReference>
<protein>
    <submittedName>
        <fullName evidence="2">ABC transporter glycine/betaine permease</fullName>
    </submittedName>
</protein>
<dbReference type="GO" id="GO:0022857">
    <property type="term" value="F:transmembrane transporter activity"/>
    <property type="evidence" value="ECO:0007669"/>
    <property type="project" value="InterPro"/>
</dbReference>
<dbReference type="RefSeq" id="WP_048849722.1">
    <property type="nucleotide sequence ID" value="NZ_BANI01000018.1"/>
</dbReference>
<dbReference type="Pfam" id="PF04069">
    <property type="entry name" value="OpuAC"/>
    <property type="match status" value="1"/>
</dbReference>
<dbReference type="Gene3D" id="3.40.190.10">
    <property type="entry name" value="Periplasmic binding protein-like II"/>
    <property type="match status" value="1"/>
</dbReference>
<proteinExistence type="predicted"/>
<reference evidence="2 3" key="1">
    <citation type="submission" date="2012-11" db="EMBL/GenBank/DDBJ databases">
        <title>Whole genome sequence of Gluconacetobacter europaeus NBRC3261.</title>
        <authorList>
            <person name="Azuma Y."/>
            <person name="Higashiura N."/>
            <person name="Hirakawa H."/>
            <person name="Matsushita K."/>
        </authorList>
    </citation>
    <scope>NUCLEOTIDE SEQUENCE [LARGE SCALE GENOMIC DNA]</scope>
    <source>
        <strain evidence="2 3">NBRC 3261</strain>
    </source>
</reference>